<dbReference type="PANTHER" id="PTHR30313:SF2">
    <property type="entry name" value="DNA PRIMASE"/>
    <property type="match status" value="1"/>
</dbReference>
<evidence type="ECO:0000256" key="5">
    <source>
        <dbReference type="ARBA" id="ARBA00022705"/>
    </source>
</evidence>
<dbReference type="InterPro" id="IPR036977">
    <property type="entry name" value="DNA_primase_Znf_CHC2"/>
</dbReference>
<dbReference type="Gene3D" id="3.90.580.10">
    <property type="entry name" value="Zinc finger, CHC2-type domain"/>
    <property type="match status" value="1"/>
</dbReference>
<name>A0A9D2NQG4_9FIRM</name>
<dbReference type="InterPro" id="IPR030846">
    <property type="entry name" value="DnaG_bac"/>
</dbReference>
<evidence type="ECO:0000313" key="17">
    <source>
        <dbReference type="Proteomes" id="UP000823896"/>
    </source>
</evidence>
<evidence type="ECO:0000256" key="10">
    <source>
        <dbReference type="ARBA" id="ARBA00023125"/>
    </source>
</evidence>
<accession>A0A9D2NQG4</accession>
<keyword evidence="11 12" id="KW-0804">Transcription</keyword>
<evidence type="ECO:0000259" key="15">
    <source>
        <dbReference type="PROSITE" id="PS50880"/>
    </source>
</evidence>
<evidence type="ECO:0000256" key="7">
    <source>
        <dbReference type="ARBA" id="ARBA00022771"/>
    </source>
</evidence>
<dbReference type="PANTHER" id="PTHR30313">
    <property type="entry name" value="DNA PRIMASE"/>
    <property type="match status" value="1"/>
</dbReference>
<dbReference type="InterPro" id="IPR050219">
    <property type="entry name" value="DnaG_primase"/>
</dbReference>
<evidence type="ECO:0000256" key="1">
    <source>
        <dbReference type="ARBA" id="ARBA00022478"/>
    </source>
</evidence>
<comment type="similarity">
    <text evidence="12 13">Belongs to the DnaG primase family.</text>
</comment>
<keyword evidence="6 12" id="KW-0479">Metal-binding</keyword>
<dbReference type="AlphaFoldDB" id="A0A9D2NQG4"/>
<dbReference type="PIRSF" id="PIRSF002811">
    <property type="entry name" value="DnaG"/>
    <property type="match status" value="1"/>
</dbReference>
<dbReference type="EMBL" id="DWWM01000001">
    <property type="protein sequence ID" value="HJC35528.1"/>
    <property type="molecule type" value="Genomic_DNA"/>
</dbReference>
<dbReference type="EC" id="2.7.7.101" evidence="12"/>
<dbReference type="GO" id="GO:0006269">
    <property type="term" value="P:DNA replication, synthesis of primer"/>
    <property type="evidence" value="ECO:0007669"/>
    <property type="project" value="UniProtKB-UniRule"/>
</dbReference>
<dbReference type="GO" id="GO:1990077">
    <property type="term" value="C:primosome complex"/>
    <property type="evidence" value="ECO:0007669"/>
    <property type="project" value="UniProtKB-KW"/>
</dbReference>
<comment type="cofactor">
    <cofactor evidence="12 13 14">
        <name>Zn(2+)</name>
        <dbReference type="ChEBI" id="CHEBI:29105"/>
    </cofactor>
    <text evidence="12 13 14">Binds 1 zinc ion per monomer.</text>
</comment>
<comment type="subunit">
    <text evidence="12">Monomer. Interacts with DnaB.</text>
</comment>
<keyword evidence="7 12" id="KW-0863">Zinc-finger</keyword>
<dbReference type="GO" id="GO:0000428">
    <property type="term" value="C:DNA-directed RNA polymerase complex"/>
    <property type="evidence" value="ECO:0007669"/>
    <property type="project" value="UniProtKB-KW"/>
</dbReference>
<evidence type="ECO:0000256" key="11">
    <source>
        <dbReference type="ARBA" id="ARBA00023163"/>
    </source>
</evidence>
<keyword evidence="4 12" id="KW-0548">Nucleotidyltransferase</keyword>
<dbReference type="InterPro" id="IPR006171">
    <property type="entry name" value="TOPRIM_dom"/>
</dbReference>
<dbReference type="InterPro" id="IPR013264">
    <property type="entry name" value="DNAG_N"/>
</dbReference>
<dbReference type="SMART" id="SM00493">
    <property type="entry name" value="TOPRIM"/>
    <property type="match status" value="1"/>
</dbReference>
<dbReference type="GO" id="GO:0005737">
    <property type="term" value="C:cytoplasm"/>
    <property type="evidence" value="ECO:0007669"/>
    <property type="project" value="TreeGrafter"/>
</dbReference>
<organism evidence="16 17">
    <name type="scientific">Candidatus Merdibacter merdavium</name>
    <dbReference type="NCBI Taxonomy" id="2838692"/>
    <lineage>
        <taxon>Bacteria</taxon>
        <taxon>Bacillati</taxon>
        <taxon>Bacillota</taxon>
        <taxon>Erysipelotrichia</taxon>
        <taxon>Erysipelotrichales</taxon>
        <taxon>Erysipelotrichaceae</taxon>
        <taxon>Merdibacter</taxon>
    </lineage>
</organism>
<dbReference type="CDD" id="cd03364">
    <property type="entry name" value="TOPRIM_DnaG_primases"/>
    <property type="match status" value="1"/>
</dbReference>
<feature type="domain" description="Toprim" evidence="15">
    <location>
        <begin position="258"/>
        <end position="339"/>
    </location>
</feature>
<evidence type="ECO:0000256" key="2">
    <source>
        <dbReference type="ARBA" id="ARBA00022515"/>
    </source>
</evidence>
<dbReference type="PROSITE" id="PS50880">
    <property type="entry name" value="TOPRIM"/>
    <property type="match status" value="1"/>
</dbReference>
<evidence type="ECO:0000256" key="3">
    <source>
        <dbReference type="ARBA" id="ARBA00022679"/>
    </source>
</evidence>
<feature type="zinc finger region" description="CHC2-type" evidence="12 14">
    <location>
        <begin position="39"/>
        <end position="63"/>
    </location>
</feature>
<dbReference type="Pfam" id="PF08275">
    <property type="entry name" value="DNAG_N"/>
    <property type="match status" value="1"/>
</dbReference>
<evidence type="ECO:0000256" key="8">
    <source>
        <dbReference type="ARBA" id="ARBA00022833"/>
    </source>
</evidence>
<proteinExistence type="inferred from homology"/>
<protein>
    <recommendedName>
        <fullName evidence="12 13">DNA primase</fullName>
        <ecNumber evidence="12">2.7.7.101</ecNumber>
    </recommendedName>
</protein>
<dbReference type="SMART" id="SM00400">
    <property type="entry name" value="ZnF_CHCC"/>
    <property type="match status" value="1"/>
</dbReference>
<evidence type="ECO:0000256" key="12">
    <source>
        <dbReference type="HAMAP-Rule" id="MF_00974"/>
    </source>
</evidence>
<dbReference type="Gene3D" id="1.10.860.10">
    <property type="entry name" value="DNAb Helicase, Chain A"/>
    <property type="match status" value="1"/>
</dbReference>
<dbReference type="InterPro" id="IPR016136">
    <property type="entry name" value="DNA_helicase_N/primase_C"/>
</dbReference>
<dbReference type="NCBIfam" id="TIGR01391">
    <property type="entry name" value="dnaG"/>
    <property type="match status" value="1"/>
</dbReference>
<reference evidence="16" key="2">
    <citation type="submission" date="2021-04" db="EMBL/GenBank/DDBJ databases">
        <authorList>
            <person name="Gilroy R."/>
        </authorList>
    </citation>
    <scope>NUCLEOTIDE SEQUENCE</scope>
    <source>
        <strain evidence="16">CHK187-11901</strain>
    </source>
</reference>
<keyword evidence="9" id="KW-0460">Magnesium</keyword>
<gene>
    <name evidence="12 16" type="primary">dnaG</name>
    <name evidence="16" type="ORF">H9702_00150</name>
</gene>
<dbReference type="FunFam" id="3.90.580.10:FF:000001">
    <property type="entry name" value="DNA primase"/>
    <property type="match status" value="1"/>
</dbReference>
<dbReference type="Gene3D" id="3.90.980.10">
    <property type="entry name" value="DNA primase, catalytic core, N-terminal domain"/>
    <property type="match status" value="1"/>
</dbReference>
<dbReference type="InterPro" id="IPR019475">
    <property type="entry name" value="DNA_primase_DnaB-bd"/>
</dbReference>
<dbReference type="Proteomes" id="UP000823896">
    <property type="component" value="Unassembled WGS sequence"/>
</dbReference>
<keyword evidence="5 12" id="KW-0235">DNA replication</keyword>
<dbReference type="Pfam" id="PF13155">
    <property type="entry name" value="Toprim_2"/>
    <property type="match status" value="1"/>
</dbReference>
<dbReference type="InterPro" id="IPR006295">
    <property type="entry name" value="DNA_primase_DnaG"/>
</dbReference>
<keyword evidence="2 12" id="KW-0639">Primosome</keyword>
<keyword evidence="8 12" id="KW-0862">Zinc</keyword>
<dbReference type="InterPro" id="IPR002694">
    <property type="entry name" value="Znf_CHC2"/>
</dbReference>
<evidence type="ECO:0000256" key="4">
    <source>
        <dbReference type="ARBA" id="ARBA00022695"/>
    </source>
</evidence>
<evidence type="ECO:0000256" key="14">
    <source>
        <dbReference type="PIRSR" id="PIRSR002811-1"/>
    </source>
</evidence>
<dbReference type="Gene3D" id="3.40.1360.10">
    <property type="match status" value="1"/>
</dbReference>
<dbReference type="GO" id="GO:0008270">
    <property type="term" value="F:zinc ion binding"/>
    <property type="evidence" value="ECO:0007669"/>
    <property type="project" value="UniProtKB-UniRule"/>
</dbReference>
<dbReference type="SUPFAM" id="SSF57783">
    <property type="entry name" value="Zinc beta-ribbon"/>
    <property type="match status" value="1"/>
</dbReference>
<dbReference type="InterPro" id="IPR034151">
    <property type="entry name" value="TOPRIM_DnaG_bac"/>
</dbReference>
<evidence type="ECO:0000256" key="13">
    <source>
        <dbReference type="PIRNR" id="PIRNR002811"/>
    </source>
</evidence>
<dbReference type="InterPro" id="IPR037068">
    <property type="entry name" value="DNA_primase_core_N_sf"/>
</dbReference>
<dbReference type="HAMAP" id="MF_00974">
    <property type="entry name" value="DNA_primase_DnaG"/>
    <property type="match status" value="1"/>
</dbReference>
<dbReference type="Pfam" id="PF01807">
    <property type="entry name" value="Zn_ribbon_DnaG"/>
    <property type="match status" value="1"/>
</dbReference>
<dbReference type="GO" id="GO:0003899">
    <property type="term" value="F:DNA-directed RNA polymerase activity"/>
    <property type="evidence" value="ECO:0007669"/>
    <property type="project" value="UniProtKB-UniRule"/>
</dbReference>
<keyword evidence="1 12" id="KW-0240">DNA-directed RNA polymerase</keyword>
<reference evidence="16" key="1">
    <citation type="journal article" date="2021" name="PeerJ">
        <title>Extensive microbial diversity within the chicken gut microbiome revealed by metagenomics and culture.</title>
        <authorList>
            <person name="Gilroy R."/>
            <person name="Ravi A."/>
            <person name="Getino M."/>
            <person name="Pursley I."/>
            <person name="Horton D.L."/>
            <person name="Alikhan N.F."/>
            <person name="Baker D."/>
            <person name="Gharbi K."/>
            <person name="Hall N."/>
            <person name="Watson M."/>
            <person name="Adriaenssens E.M."/>
            <person name="Foster-Nyarko E."/>
            <person name="Jarju S."/>
            <person name="Secka A."/>
            <person name="Antonio M."/>
            <person name="Oren A."/>
            <person name="Chaudhuri R.R."/>
            <person name="La Ragione R."/>
            <person name="Hildebrand F."/>
            <person name="Pallen M.J."/>
        </authorList>
    </citation>
    <scope>NUCLEOTIDE SEQUENCE</scope>
    <source>
        <strain evidence="16">CHK187-11901</strain>
    </source>
</reference>
<keyword evidence="10 12" id="KW-0238">DNA-binding</keyword>
<evidence type="ECO:0000256" key="6">
    <source>
        <dbReference type="ARBA" id="ARBA00022723"/>
    </source>
</evidence>
<dbReference type="GO" id="GO:0003677">
    <property type="term" value="F:DNA binding"/>
    <property type="evidence" value="ECO:0007669"/>
    <property type="project" value="UniProtKB-KW"/>
</dbReference>
<evidence type="ECO:0000313" key="16">
    <source>
        <dbReference type="EMBL" id="HJC35528.1"/>
    </source>
</evidence>
<dbReference type="SUPFAM" id="SSF56731">
    <property type="entry name" value="DNA primase core"/>
    <property type="match status" value="1"/>
</dbReference>
<comment type="catalytic activity">
    <reaction evidence="12">
        <text>ssDNA + n NTP = ssDNA/pppN(pN)n-1 hybrid + (n-1) diphosphate.</text>
        <dbReference type="EC" id="2.7.7.101"/>
    </reaction>
</comment>
<comment type="domain">
    <text evidence="12">Contains an N-terminal zinc-binding domain, a central core domain that contains the primase activity, and a C-terminal DnaB-binding domain.</text>
</comment>
<keyword evidence="3 12" id="KW-0808">Transferase</keyword>
<dbReference type="Pfam" id="PF10410">
    <property type="entry name" value="DnaB_bind"/>
    <property type="match status" value="1"/>
</dbReference>
<comment type="caution">
    <text evidence="16">The sequence shown here is derived from an EMBL/GenBank/DDBJ whole genome shotgun (WGS) entry which is preliminary data.</text>
</comment>
<sequence>MARLSEQEISQVRARASIVDVISHYIPLSKRGRNYRAICPFHDDHDPSMNISEDKQIFKCFVCGAGGNVFSFVQKYEKISFIEAVYKVAEYSGVTLSAPLERVSAPAVDPHIAALHKVLDEMIQYTRYELDTEAGAQCRAYLGRRGLDEEIIQRFQIGYNPHDDALYRYLHAKGFSDNDMVECGVAGLSGSRMTDRFANRMLVPIHDTYGNPVGFTARRLDDSLDEAKYINTAETTLYHKGSLLFNYHRVKEHARGEQRVFLVEGAMDVLAFEKAGMHNALATLGTACTEEQLHLLKALRCVICVCYDGDTAGQNATYKFAKQAAAAGLPIEIVNNTTGLDPDEIIDTYGKNELQALCARTISHVDFLFDYLQKRYNLENFTQKKEYAMEIAAEIRRVPDEFERRNYYLRLKELSGFDMEIPVDHQESEKPERPQFEKRQYLTYPMSGQKQAEYEILSQMLAGAAAADVFKEELGFFKDDNSNKLAMYIIDHYRDHETLSVSELYDQIAEEPVRDLLLNVAQWELARGEIDPQVLREALTKVRSCILEDKIQALNDRVKNVSDPLQKAQLAMEKNQLIVQRNELIHKEGS</sequence>
<evidence type="ECO:0000256" key="9">
    <source>
        <dbReference type="ARBA" id="ARBA00022842"/>
    </source>
</evidence>
<comment type="function">
    <text evidence="12 13">RNA polymerase that catalyzes the synthesis of short RNA molecules used as primers for DNA polymerase during DNA replication.</text>
</comment>